<dbReference type="GeneID" id="36572823"/>
<dbReference type="RefSeq" id="XP_024722687.1">
    <property type="nucleotide sequence ID" value="XM_024864742.1"/>
</dbReference>
<accession>A0A2T3B717</accession>
<sequence length="94" mass="10349">MKQLRAFICTATAFPASAYLSGRISFRRGLLSALVRKLTAVCPTGYSVPIEPSDRARGLQLSALLLIGAYDATSNQGRYRSLRYFGQVTEDPYL</sequence>
<name>A0A2T3B717_AMORE</name>
<dbReference type="Proteomes" id="UP000241818">
    <property type="component" value="Unassembled WGS sequence"/>
</dbReference>
<dbReference type="EMBL" id="KZ679009">
    <property type="protein sequence ID" value="PSS22532.1"/>
    <property type="molecule type" value="Genomic_DNA"/>
</dbReference>
<dbReference type="AlphaFoldDB" id="A0A2T3B717"/>
<reference evidence="1 2" key="1">
    <citation type="journal article" date="2018" name="New Phytol.">
        <title>Comparative genomics and transcriptomics depict ericoid mycorrhizal fungi as versatile saprotrophs and plant mutualists.</title>
        <authorList>
            <person name="Martino E."/>
            <person name="Morin E."/>
            <person name="Grelet G.A."/>
            <person name="Kuo A."/>
            <person name="Kohler A."/>
            <person name="Daghino S."/>
            <person name="Barry K.W."/>
            <person name="Cichocki N."/>
            <person name="Clum A."/>
            <person name="Dockter R.B."/>
            <person name="Hainaut M."/>
            <person name="Kuo R.C."/>
            <person name="LaButti K."/>
            <person name="Lindahl B.D."/>
            <person name="Lindquist E.A."/>
            <person name="Lipzen A."/>
            <person name="Khouja H.R."/>
            <person name="Magnuson J."/>
            <person name="Murat C."/>
            <person name="Ohm R.A."/>
            <person name="Singer S.W."/>
            <person name="Spatafora J.W."/>
            <person name="Wang M."/>
            <person name="Veneault-Fourrey C."/>
            <person name="Henrissat B."/>
            <person name="Grigoriev I.V."/>
            <person name="Martin F.M."/>
            <person name="Perotto S."/>
        </authorList>
    </citation>
    <scope>NUCLEOTIDE SEQUENCE [LARGE SCALE GENOMIC DNA]</scope>
    <source>
        <strain evidence="1 2">ATCC 22711</strain>
    </source>
</reference>
<evidence type="ECO:0000313" key="2">
    <source>
        <dbReference type="Proteomes" id="UP000241818"/>
    </source>
</evidence>
<keyword evidence="2" id="KW-1185">Reference proteome</keyword>
<protein>
    <submittedName>
        <fullName evidence="1">Uncharacterized protein</fullName>
    </submittedName>
</protein>
<evidence type="ECO:0000313" key="1">
    <source>
        <dbReference type="EMBL" id="PSS22532.1"/>
    </source>
</evidence>
<organism evidence="1 2">
    <name type="scientific">Amorphotheca resinae ATCC 22711</name>
    <dbReference type="NCBI Taxonomy" id="857342"/>
    <lineage>
        <taxon>Eukaryota</taxon>
        <taxon>Fungi</taxon>
        <taxon>Dikarya</taxon>
        <taxon>Ascomycota</taxon>
        <taxon>Pezizomycotina</taxon>
        <taxon>Leotiomycetes</taxon>
        <taxon>Helotiales</taxon>
        <taxon>Amorphothecaceae</taxon>
        <taxon>Amorphotheca</taxon>
    </lineage>
</organism>
<proteinExistence type="predicted"/>
<dbReference type="InParanoid" id="A0A2T3B717"/>
<gene>
    <name evidence="1" type="ORF">M430DRAFT_226781</name>
</gene>